<keyword evidence="2" id="KW-0732">Signal</keyword>
<protein>
    <submittedName>
        <fullName evidence="3">Uncharacterized protein</fullName>
    </submittedName>
</protein>
<accession>A0A9P7Z7N2</accession>
<proteinExistence type="predicted"/>
<reference evidence="3" key="1">
    <citation type="journal article" date="2021" name="IMA Fungus">
        <title>Genomic characterization of three marine fungi, including Emericellopsis atlantica sp. nov. with signatures of a generalist lifestyle and marine biomass degradation.</title>
        <authorList>
            <person name="Hagestad O.C."/>
            <person name="Hou L."/>
            <person name="Andersen J.H."/>
            <person name="Hansen E.H."/>
            <person name="Altermark B."/>
            <person name="Li C."/>
            <person name="Kuhnert E."/>
            <person name="Cox R.J."/>
            <person name="Crous P.W."/>
            <person name="Spatafora J.W."/>
            <person name="Lail K."/>
            <person name="Amirebrahimi M."/>
            <person name="Lipzen A."/>
            <person name="Pangilinan J."/>
            <person name="Andreopoulos W."/>
            <person name="Hayes R.D."/>
            <person name="Ng V."/>
            <person name="Grigoriev I.V."/>
            <person name="Jackson S.A."/>
            <person name="Sutton T.D.S."/>
            <person name="Dobson A.D.W."/>
            <person name="Rama T."/>
        </authorList>
    </citation>
    <scope>NUCLEOTIDE SEQUENCE</scope>
    <source>
        <strain evidence="3">TRa3180A</strain>
    </source>
</reference>
<name>A0A9P7Z7N2_9HELO</name>
<comment type="caution">
    <text evidence="3">The sequence shown here is derived from an EMBL/GenBank/DDBJ whole genome shotgun (WGS) entry which is preliminary data.</text>
</comment>
<gene>
    <name evidence="3" type="ORF">BJ878DRAFT_495290</name>
</gene>
<feature type="region of interest" description="Disordered" evidence="1">
    <location>
        <begin position="55"/>
        <end position="80"/>
    </location>
</feature>
<keyword evidence="4" id="KW-1185">Reference proteome</keyword>
<evidence type="ECO:0000313" key="3">
    <source>
        <dbReference type="EMBL" id="KAG9246909.1"/>
    </source>
</evidence>
<evidence type="ECO:0000256" key="1">
    <source>
        <dbReference type="SAM" id="MobiDB-lite"/>
    </source>
</evidence>
<feature type="signal peptide" evidence="2">
    <location>
        <begin position="1"/>
        <end position="20"/>
    </location>
</feature>
<dbReference type="AlphaFoldDB" id="A0A9P7Z7N2"/>
<organism evidence="3 4">
    <name type="scientific">Calycina marina</name>
    <dbReference type="NCBI Taxonomy" id="1763456"/>
    <lineage>
        <taxon>Eukaryota</taxon>
        <taxon>Fungi</taxon>
        <taxon>Dikarya</taxon>
        <taxon>Ascomycota</taxon>
        <taxon>Pezizomycotina</taxon>
        <taxon>Leotiomycetes</taxon>
        <taxon>Helotiales</taxon>
        <taxon>Pezizellaceae</taxon>
        <taxon>Calycina</taxon>
    </lineage>
</organism>
<evidence type="ECO:0000313" key="4">
    <source>
        <dbReference type="Proteomes" id="UP000887226"/>
    </source>
</evidence>
<feature type="chain" id="PRO_5040105832" evidence="2">
    <location>
        <begin position="21"/>
        <end position="330"/>
    </location>
</feature>
<sequence>MVNYKTIFFTVLLVFQYTGASPIDLQNEVSPAGIFSRAVKEVLCLAPKAGRAKKGKHAVWPNTASSKAPPKKKIGRSVPGLDPVGLDVNTEAIDFSDAESKIPQLQRRIPFGANLTAVPNTPAGNLARISQILSDPQTTALFSQAGGYSNSHSFPTTADQQLGTTTGGLGGCTILIAHNRENIYLSHHWEYPGFNKIEPEHPTIMFVQEVMGFLTGQPNNNGEGLPLIAPGVATAAQPMVGATGHIITPGASGGFKAPNYRGKIASIGNLITENLEGTSTPFPYKRPNESQQLVRVTVEFCAADRHLRVMISDYRSGTDGGTRVVDSYIL</sequence>
<evidence type="ECO:0000256" key="2">
    <source>
        <dbReference type="SAM" id="SignalP"/>
    </source>
</evidence>
<dbReference type="EMBL" id="MU253789">
    <property type="protein sequence ID" value="KAG9246909.1"/>
    <property type="molecule type" value="Genomic_DNA"/>
</dbReference>
<dbReference type="Proteomes" id="UP000887226">
    <property type="component" value="Unassembled WGS sequence"/>
</dbReference>